<comment type="caution">
    <text evidence="2">The sequence shown here is derived from an EMBL/GenBank/DDBJ whole genome shotgun (WGS) entry which is preliminary data.</text>
</comment>
<gene>
    <name evidence="2" type="ORF">GCM10022252_31150</name>
</gene>
<dbReference type="EMBL" id="BAABAQ010000004">
    <property type="protein sequence ID" value="GAA4191371.1"/>
    <property type="molecule type" value="Genomic_DNA"/>
</dbReference>
<protein>
    <submittedName>
        <fullName evidence="2">Uncharacterized protein</fullName>
    </submittedName>
</protein>
<reference evidence="3" key="1">
    <citation type="journal article" date="2019" name="Int. J. Syst. Evol. Microbiol.">
        <title>The Global Catalogue of Microorganisms (GCM) 10K type strain sequencing project: providing services to taxonomists for standard genome sequencing and annotation.</title>
        <authorList>
            <consortium name="The Broad Institute Genomics Platform"/>
            <consortium name="The Broad Institute Genome Sequencing Center for Infectious Disease"/>
            <person name="Wu L."/>
            <person name="Ma J."/>
        </authorList>
    </citation>
    <scope>NUCLEOTIDE SEQUENCE [LARGE SCALE GENOMIC DNA]</scope>
    <source>
        <strain evidence="3">JCM 17388</strain>
    </source>
</reference>
<accession>A0ABP8AV98</accession>
<name>A0ABP8AV98_9ACTN</name>
<sequence>MANETDPPLTFTTRRFSVETDRVLVAVALGAADDEGAARAASGLDGEPDGDLAGDLDGEEDGPGRESPLSRVRTGAAALLDEEGAVRGRAVSRADGVRRGAEVRSGVGEESAVGVPMACGPVGAPRGSPASPVRPMAALMGSMLASSKTSLRSTSRTPNQATEIARTVAPHHTAMNPSVCRMS</sequence>
<proteinExistence type="predicted"/>
<evidence type="ECO:0000256" key="1">
    <source>
        <dbReference type="SAM" id="MobiDB-lite"/>
    </source>
</evidence>
<feature type="region of interest" description="Disordered" evidence="1">
    <location>
        <begin position="88"/>
        <end position="109"/>
    </location>
</feature>
<dbReference type="Proteomes" id="UP001501251">
    <property type="component" value="Unassembled WGS sequence"/>
</dbReference>
<organism evidence="2 3">
    <name type="scientific">Streptosporangium oxazolinicum</name>
    <dbReference type="NCBI Taxonomy" id="909287"/>
    <lineage>
        <taxon>Bacteria</taxon>
        <taxon>Bacillati</taxon>
        <taxon>Actinomycetota</taxon>
        <taxon>Actinomycetes</taxon>
        <taxon>Streptosporangiales</taxon>
        <taxon>Streptosporangiaceae</taxon>
        <taxon>Streptosporangium</taxon>
    </lineage>
</organism>
<feature type="compositionally biased region" description="Acidic residues" evidence="1">
    <location>
        <begin position="46"/>
        <end position="61"/>
    </location>
</feature>
<evidence type="ECO:0000313" key="2">
    <source>
        <dbReference type="EMBL" id="GAA4191371.1"/>
    </source>
</evidence>
<keyword evidence="3" id="KW-1185">Reference proteome</keyword>
<evidence type="ECO:0000313" key="3">
    <source>
        <dbReference type="Proteomes" id="UP001501251"/>
    </source>
</evidence>
<feature type="region of interest" description="Disordered" evidence="1">
    <location>
        <begin position="35"/>
        <end position="71"/>
    </location>
</feature>